<proteinExistence type="predicted"/>
<dbReference type="AlphaFoldDB" id="A0A6J4KJB7"/>
<name>A0A6J4KJB7_9CHLR</name>
<reference evidence="1" key="1">
    <citation type="submission" date="2020-02" db="EMBL/GenBank/DDBJ databases">
        <authorList>
            <person name="Meier V. D."/>
        </authorList>
    </citation>
    <scope>NUCLEOTIDE SEQUENCE</scope>
    <source>
        <strain evidence="1">AVDCRST_MAG93</strain>
    </source>
</reference>
<accession>A0A6J4KJB7</accession>
<dbReference type="EMBL" id="CADCTR010001689">
    <property type="protein sequence ID" value="CAA9307591.1"/>
    <property type="molecule type" value="Genomic_DNA"/>
</dbReference>
<organism evidence="1">
    <name type="scientific">uncultured Chloroflexia bacterium</name>
    <dbReference type="NCBI Taxonomy" id="1672391"/>
    <lineage>
        <taxon>Bacteria</taxon>
        <taxon>Bacillati</taxon>
        <taxon>Chloroflexota</taxon>
        <taxon>Chloroflexia</taxon>
        <taxon>environmental samples</taxon>
    </lineage>
</organism>
<evidence type="ECO:0000313" key="1">
    <source>
        <dbReference type="EMBL" id="CAA9307591.1"/>
    </source>
</evidence>
<protein>
    <submittedName>
        <fullName evidence="1">Uncharacterized protein</fullName>
    </submittedName>
</protein>
<sequence length="52" mass="5695">MGLEPRLQLLEQLWYALKAAHVAVLLSEREYPLNADGEGPDGGVYVPVDKTA</sequence>
<gene>
    <name evidence="1" type="ORF">AVDCRST_MAG93-5009</name>
</gene>